<sequence>MAAAIPPKVSKMFDIFVSIAAAVVIYGALQKILHTPMADIMLKIGLTTEAVIFLGYGVLYVIYPAIDDHEVHLPGKTAAPAGNPALASLDKMLDEANINQDSLAKLSAGFQKLNTTVTQIADISNVVKSTSDFSTKASEASAALAGIKDAAAHATQSLSGFSGVSESAKQFHEQMQSMNKNLSSLNTIYELEIQEGNKNLKSFNEFYGKLSQASAAMASSADDAVKAKEQMGALATNLGKLNNLYGNMITAMQGR</sequence>
<proteinExistence type="predicted"/>
<comment type="caution">
    <text evidence="3">The sequence shown here is derived from an EMBL/GenBank/DDBJ whole genome shotgun (WGS) entry which is preliminary data.</text>
</comment>
<keyword evidence="1" id="KW-0472">Membrane</keyword>
<name>A0ABW9ZNZ8_9BACT</name>
<dbReference type="Proteomes" id="UP000753802">
    <property type="component" value="Unassembled WGS sequence"/>
</dbReference>
<keyword evidence="4" id="KW-1185">Reference proteome</keyword>
<dbReference type="NCBIfam" id="TIGR03513">
    <property type="entry name" value="GldL_gliding"/>
    <property type="match status" value="1"/>
</dbReference>
<keyword evidence="1" id="KW-1133">Transmembrane helix</keyword>
<protein>
    <submittedName>
        <fullName evidence="3">Gliding motility protein GldL</fullName>
    </submittedName>
</protein>
<dbReference type="EMBL" id="JAACJS010000002">
    <property type="protein sequence ID" value="NCI48811.1"/>
    <property type="molecule type" value="Genomic_DNA"/>
</dbReference>
<feature type="domain" description="Gliding motility protein GldL-like N-terminal" evidence="2">
    <location>
        <begin position="16"/>
        <end position="58"/>
    </location>
</feature>
<gene>
    <name evidence="3" type="primary">gldL</name>
    <name evidence="3" type="ORF">GWC95_02685</name>
</gene>
<keyword evidence="1" id="KW-0812">Transmembrane</keyword>
<organism evidence="3 4">
    <name type="scientific">Sediminibacterium roseum</name>
    <dbReference type="NCBI Taxonomy" id="1978412"/>
    <lineage>
        <taxon>Bacteria</taxon>
        <taxon>Pseudomonadati</taxon>
        <taxon>Bacteroidota</taxon>
        <taxon>Chitinophagia</taxon>
        <taxon>Chitinophagales</taxon>
        <taxon>Chitinophagaceae</taxon>
        <taxon>Sediminibacterium</taxon>
    </lineage>
</organism>
<accession>A0ABW9ZNZ8</accession>
<evidence type="ECO:0000256" key="1">
    <source>
        <dbReference type="SAM" id="Phobius"/>
    </source>
</evidence>
<reference evidence="3 4" key="1">
    <citation type="submission" date="2020-01" db="EMBL/GenBank/DDBJ databases">
        <title>Genome analysis.</title>
        <authorList>
            <person name="Wu S."/>
            <person name="Wang G."/>
        </authorList>
    </citation>
    <scope>NUCLEOTIDE SEQUENCE [LARGE SCALE GENOMIC DNA]</scope>
    <source>
        <strain evidence="3 4">SYL130</strain>
    </source>
</reference>
<evidence type="ECO:0000313" key="4">
    <source>
        <dbReference type="Proteomes" id="UP000753802"/>
    </source>
</evidence>
<evidence type="ECO:0000259" key="2">
    <source>
        <dbReference type="Pfam" id="PF22827"/>
    </source>
</evidence>
<dbReference type="InterPro" id="IPR019852">
    <property type="entry name" value="Motility-assoc_prot_GldL"/>
</dbReference>
<evidence type="ECO:0000313" key="3">
    <source>
        <dbReference type="EMBL" id="NCI48811.1"/>
    </source>
</evidence>
<feature type="transmembrane region" description="Helical" evidence="1">
    <location>
        <begin position="12"/>
        <end position="29"/>
    </location>
</feature>
<feature type="transmembrane region" description="Helical" evidence="1">
    <location>
        <begin position="41"/>
        <end position="63"/>
    </location>
</feature>
<dbReference type="Pfam" id="PF22827">
    <property type="entry name" value="GldL_N"/>
    <property type="match status" value="1"/>
</dbReference>
<dbReference type="InterPro" id="IPR055087">
    <property type="entry name" value="GldL-like_N"/>
</dbReference>